<dbReference type="FunFam" id="1.10.1200.10:FF:000016">
    <property type="entry name" value="Non-ribosomal peptide synthase"/>
    <property type="match status" value="1"/>
</dbReference>
<evidence type="ECO:0000313" key="8">
    <source>
        <dbReference type="EMBL" id="GGT29211.1"/>
    </source>
</evidence>
<sequence length="1541" mass="168058">MNNPLEAALLDLTRQTMGIAGLRPDESFVEKCPEPDPTDRLDRLDRLATVLEAVFAVDLTGALLRTSDTVAKVMEHIDRRRTGTGTPELRAGSAPRADGATEASYGQHGIWLIDQYLPNPAAYNGPFSVRLPFSLDPERLRGAVSGTLRRQEALRTRYSLVEGKLLAVVSEDDSLFHFAVGHYADDKERDALLHQVANLRLDLEHGPLTAVVCALGPDGESTLICNIHHIASDAASAGVFVRELLDAYERIGQGLPVEAAPERPTYADFAHWYRERLPEPALAKLLDHWADKLSGELPVLDLPTDRPRPAVQRHEGSTVTFSLPAGLADAFEELAAEEDVTLFMALFAAYAVFLARHTGRRRVLIGSPVSLRDDPQTQDLVGYFVNLVVLQQEIDDRMTVRDVLRLAREEVTDALRHKWAPFDKVVERLQPRRSSSYTPLVQTMLVLTQTGSGRLRHEGTELRIERGGGHGAKYDLSLVFDRDPDGLHGMLEYDSHLFDESTVRAMGERFRHVVEGFVARPDAPLRELTLLGPDEERVLLARGDRVARAAEAVPVTELFEARAAATPDAVALTHGAERLTYRELDERANQLAYVLRESGIGAGSRVGLFLPRSPGMITALLGILKSGAAYVPVDPSYPRERVSYVLADAGVSLVVTDSSVADQLPDGLDLFTLDRHTERIARAERTSPGRVKTPDDEIYVVHTSGSTGTPKGVVIDDRTVSNLVAAQHRCSPEGAQGVTLQYMTLSFDVSVMEILGTLCVGGQLALIPEELQKDLHALAGFVAERRITRMYLPYIALQQFASLAVASDLRFDALREITSVGEALVVSPQIREFFTRHPRARLVNMYGPSETHLASWHPLPGPPSSWPEAPAIGKPVDGVRLVVLGPHRELVPSGVPGELYIGGPVLSPGYHGRPEETERRFVPDPFGEASDLMYRTGDLVRWNAAGDLEYLGRIDHQIKIRGYRVEPTEIEAALDRLDGIEASAVAAVDFGPGDRRLVAVVEGARGEDDSGALRRELSAFLPDYMVPALLVPVDRIPTAPSGKIDRKALPGLIEARIGEARTRTPVVAQPPRPGVEQRIAAEWADVLKAPAVGRADDFFALGGNSIIATELVYRLRRVFDTDIPLRALFDNPTVAGMAARLRDGGASGPDLRPDLRADVTLPEEVRAAAGTPVPAAEAREILLTGATGFLGVYLLRELTALPGRTVHCLVRAGDEAAALERLRSTAARYGLVESVAWERVRAVGGDLSRERWGLPEPVYTALSGTVEVVYHAAAHINFVLPYASVKPTNVDGMRRVVEFVATTRPKQLHYMSTIAVFAPGEAREGAVLTEDVVPDAPEKLGIGYTQSKWVAERIAGEARRRGVPVTVYRIGRISGDSVTGACQADDFLWRQIKSFVELGSAPPAAELSTDLLPVDFVGRAVVALSQDPAAENRTLHLFHPEGSDFTPVHDAIRAEGHPLTVVPAEEWLARLEESASRPGGNALAAAVPLFREGALELGDDRYGNDATTRLLAGLGLTYPAIDEQAISRMIRYFRSTGELDR</sequence>
<evidence type="ECO:0000256" key="4">
    <source>
        <dbReference type="ARBA" id="ARBA00022553"/>
    </source>
</evidence>
<dbReference type="SUPFAM" id="SSF56801">
    <property type="entry name" value="Acetyl-CoA synthetase-like"/>
    <property type="match status" value="1"/>
</dbReference>
<dbReference type="SMART" id="SM00823">
    <property type="entry name" value="PKS_PP"/>
    <property type="match status" value="1"/>
</dbReference>
<dbReference type="Pfam" id="PF00668">
    <property type="entry name" value="Condensation"/>
    <property type="match status" value="1"/>
</dbReference>
<comment type="similarity">
    <text evidence="2">Belongs to the ATP-dependent AMP-binding enzyme family.</text>
</comment>
<dbReference type="PANTHER" id="PTHR45527">
    <property type="entry name" value="NONRIBOSOMAL PEPTIDE SYNTHETASE"/>
    <property type="match status" value="1"/>
</dbReference>
<dbReference type="InterPro" id="IPR036291">
    <property type="entry name" value="NAD(P)-bd_dom_sf"/>
</dbReference>
<dbReference type="Pfam" id="PF00550">
    <property type="entry name" value="PP-binding"/>
    <property type="match status" value="1"/>
</dbReference>
<dbReference type="GO" id="GO:0016874">
    <property type="term" value="F:ligase activity"/>
    <property type="evidence" value="ECO:0007669"/>
    <property type="project" value="UniProtKB-KW"/>
</dbReference>
<dbReference type="GO" id="GO:0043041">
    <property type="term" value="P:amino acid activation for nonribosomal peptide biosynthetic process"/>
    <property type="evidence" value="ECO:0007669"/>
    <property type="project" value="TreeGrafter"/>
</dbReference>
<evidence type="ECO:0000256" key="5">
    <source>
        <dbReference type="ARBA" id="ARBA00022598"/>
    </source>
</evidence>
<dbReference type="SUPFAM" id="SSF51735">
    <property type="entry name" value="NAD(P)-binding Rossmann-fold domains"/>
    <property type="match status" value="1"/>
</dbReference>
<keyword evidence="3" id="KW-0596">Phosphopantetheine</keyword>
<dbReference type="InterPro" id="IPR020845">
    <property type="entry name" value="AMP-binding_CS"/>
</dbReference>
<evidence type="ECO:0000256" key="1">
    <source>
        <dbReference type="ARBA" id="ARBA00001957"/>
    </source>
</evidence>
<dbReference type="FunFam" id="3.40.50.980:FF:000001">
    <property type="entry name" value="Non-ribosomal peptide synthetase"/>
    <property type="match status" value="1"/>
</dbReference>
<dbReference type="Pfam" id="PF07993">
    <property type="entry name" value="NAD_binding_4"/>
    <property type="match status" value="1"/>
</dbReference>
<keyword evidence="4" id="KW-0597">Phosphoprotein</keyword>
<evidence type="ECO:0000259" key="7">
    <source>
        <dbReference type="PROSITE" id="PS50075"/>
    </source>
</evidence>
<dbReference type="Gene3D" id="2.30.38.10">
    <property type="entry name" value="Luciferase, Domain 3"/>
    <property type="match status" value="1"/>
</dbReference>
<dbReference type="CDD" id="cd19531">
    <property type="entry name" value="LCL_NRPS-like"/>
    <property type="match status" value="1"/>
</dbReference>
<organism evidence="8 9">
    <name type="scientific">Streptomyces purpureus</name>
    <dbReference type="NCBI Taxonomy" id="1951"/>
    <lineage>
        <taxon>Bacteria</taxon>
        <taxon>Bacillati</taxon>
        <taxon>Actinomycetota</taxon>
        <taxon>Actinomycetes</taxon>
        <taxon>Kitasatosporales</taxon>
        <taxon>Streptomycetaceae</taxon>
        <taxon>Streptomyces</taxon>
    </lineage>
</organism>
<keyword evidence="9" id="KW-1185">Reference proteome</keyword>
<protein>
    <submittedName>
        <fullName evidence="8">Non-ribosomal peptide synthetase</fullName>
    </submittedName>
</protein>
<evidence type="ECO:0000256" key="6">
    <source>
        <dbReference type="SAM" id="MobiDB-lite"/>
    </source>
</evidence>
<dbReference type="InterPro" id="IPR000873">
    <property type="entry name" value="AMP-dep_synth/lig_dom"/>
</dbReference>
<comment type="cofactor">
    <cofactor evidence="1">
        <name>pantetheine 4'-phosphate</name>
        <dbReference type="ChEBI" id="CHEBI:47942"/>
    </cofactor>
</comment>
<reference evidence="8" key="2">
    <citation type="submission" date="2020-09" db="EMBL/GenBank/DDBJ databases">
        <authorList>
            <person name="Sun Q."/>
            <person name="Ohkuma M."/>
        </authorList>
    </citation>
    <scope>NUCLEOTIDE SEQUENCE</scope>
    <source>
        <strain evidence="8">JCM 3172</strain>
    </source>
</reference>
<dbReference type="Gene3D" id="3.40.50.720">
    <property type="entry name" value="NAD(P)-binding Rossmann-like Domain"/>
    <property type="match status" value="1"/>
</dbReference>
<dbReference type="Gene3D" id="3.40.50.980">
    <property type="match status" value="2"/>
</dbReference>
<dbReference type="CDD" id="cd05235">
    <property type="entry name" value="SDR_e1"/>
    <property type="match status" value="1"/>
</dbReference>
<evidence type="ECO:0000313" key="9">
    <source>
        <dbReference type="Proteomes" id="UP000619486"/>
    </source>
</evidence>
<dbReference type="PROSITE" id="PS50075">
    <property type="entry name" value="CARRIER"/>
    <property type="match status" value="1"/>
</dbReference>
<evidence type="ECO:0000256" key="3">
    <source>
        <dbReference type="ARBA" id="ARBA00022450"/>
    </source>
</evidence>
<dbReference type="InterPro" id="IPR023213">
    <property type="entry name" value="CAT-like_dom_sf"/>
</dbReference>
<dbReference type="InterPro" id="IPR010071">
    <property type="entry name" value="AA_adenyl_dom"/>
</dbReference>
<dbReference type="GO" id="GO:0005737">
    <property type="term" value="C:cytoplasm"/>
    <property type="evidence" value="ECO:0007669"/>
    <property type="project" value="TreeGrafter"/>
</dbReference>
<dbReference type="InterPro" id="IPR045851">
    <property type="entry name" value="AMP-bd_C_sf"/>
</dbReference>
<dbReference type="Gene3D" id="1.10.1200.10">
    <property type="entry name" value="ACP-like"/>
    <property type="match status" value="1"/>
</dbReference>
<dbReference type="InterPro" id="IPR013120">
    <property type="entry name" value="FAR_NAD-bd"/>
</dbReference>
<dbReference type="Pfam" id="PF00501">
    <property type="entry name" value="AMP-binding"/>
    <property type="match status" value="1"/>
</dbReference>
<proteinExistence type="inferred from homology"/>
<dbReference type="SUPFAM" id="SSF47336">
    <property type="entry name" value="ACP-like"/>
    <property type="match status" value="1"/>
</dbReference>
<reference evidence="8" key="1">
    <citation type="journal article" date="2014" name="Int. J. Syst. Evol. Microbiol.">
        <title>Complete genome sequence of Corynebacterium casei LMG S-19264T (=DSM 44701T), isolated from a smear-ripened cheese.</title>
        <authorList>
            <consortium name="US DOE Joint Genome Institute (JGI-PGF)"/>
            <person name="Walter F."/>
            <person name="Albersmeier A."/>
            <person name="Kalinowski J."/>
            <person name="Ruckert C."/>
        </authorList>
    </citation>
    <scope>NUCLEOTIDE SEQUENCE</scope>
    <source>
        <strain evidence="8">JCM 3172</strain>
    </source>
</reference>
<dbReference type="GO" id="GO:0031177">
    <property type="term" value="F:phosphopantetheine binding"/>
    <property type="evidence" value="ECO:0007669"/>
    <property type="project" value="InterPro"/>
</dbReference>
<dbReference type="RefSeq" id="WP_189201510.1">
    <property type="nucleotide sequence ID" value="NZ_BMQQ01000007.1"/>
</dbReference>
<feature type="region of interest" description="Disordered" evidence="6">
    <location>
        <begin position="79"/>
        <end position="100"/>
    </location>
</feature>
<gene>
    <name evidence="8" type="ORF">GCM10014713_23440</name>
</gene>
<accession>A0A918H1E3</accession>
<dbReference type="GO" id="GO:0044550">
    <property type="term" value="P:secondary metabolite biosynthetic process"/>
    <property type="evidence" value="ECO:0007669"/>
    <property type="project" value="TreeGrafter"/>
</dbReference>
<dbReference type="GO" id="GO:0008610">
    <property type="term" value="P:lipid biosynthetic process"/>
    <property type="evidence" value="ECO:0007669"/>
    <property type="project" value="UniProtKB-ARBA"/>
</dbReference>
<dbReference type="Proteomes" id="UP000619486">
    <property type="component" value="Unassembled WGS sequence"/>
</dbReference>
<dbReference type="Gene3D" id="3.30.559.10">
    <property type="entry name" value="Chloramphenicol acetyltransferase-like domain"/>
    <property type="match status" value="1"/>
</dbReference>
<dbReference type="Gene3D" id="3.30.300.30">
    <property type="match status" value="1"/>
</dbReference>
<dbReference type="GO" id="GO:0017000">
    <property type="term" value="P:antibiotic biosynthetic process"/>
    <property type="evidence" value="ECO:0007669"/>
    <property type="project" value="UniProtKB-ARBA"/>
</dbReference>
<name>A0A918H1E3_9ACTN</name>
<comment type="caution">
    <text evidence="8">The sequence shown here is derived from an EMBL/GenBank/DDBJ whole genome shotgun (WGS) entry which is preliminary data.</text>
</comment>
<dbReference type="EMBL" id="BMQQ01000007">
    <property type="protein sequence ID" value="GGT29211.1"/>
    <property type="molecule type" value="Genomic_DNA"/>
</dbReference>
<dbReference type="InterPro" id="IPR010080">
    <property type="entry name" value="Thioester_reductase-like_dom"/>
</dbReference>
<keyword evidence="5" id="KW-0436">Ligase</keyword>
<dbReference type="InterPro" id="IPR036736">
    <property type="entry name" value="ACP-like_sf"/>
</dbReference>
<dbReference type="PROSITE" id="PS00455">
    <property type="entry name" value="AMP_BINDING"/>
    <property type="match status" value="1"/>
</dbReference>
<dbReference type="NCBIfam" id="TIGR01746">
    <property type="entry name" value="Thioester-redct"/>
    <property type="match status" value="1"/>
</dbReference>
<dbReference type="PANTHER" id="PTHR45527:SF1">
    <property type="entry name" value="FATTY ACID SYNTHASE"/>
    <property type="match status" value="1"/>
</dbReference>
<dbReference type="SUPFAM" id="SSF52777">
    <property type="entry name" value="CoA-dependent acyltransferases"/>
    <property type="match status" value="2"/>
</dbReference>
<dbReference type="InterPro" id="IPR009081">
    <property type="entry name" value="PP-bd_ACP"/>
</dbReference>
<dbReference type="InterPro" id="IPR020806">
    <property type="entry name" value="PKS_PP-bd"/>
</dbReference>
<evidence type="ECO:0000256" key="2">
    <source>
        <dbReference type="ARBA" id="ARBA00006432"/>
    </source>
</evidence>
<dbReference type="NCBIfam" id="TIGR01733">
    <property type="entry name" value="AA-adenyl-dom"/>
    <property type="match status" value="1"/>
</dbReference>
<dbReference type="InterPro" id="IPR001242">
    <property type="entry name" value="Condensation_dom"/>
</dbReference>
<feature type="domain" description="Carrier" evidence="7">
    <location>
        <begin position="1070"/>
        <end position="1145"/>
    </location>
</feature>
<dbReference type="GO" id="GO:0072330">
    <property type="term" value="P:monocarboxylic acid biosynthetic process"/>
    <property type="evidence" value="ECO:0007669"/>
    <property type="project" value="UniProtKB-ARBA"/>
</dbReference>
<dbReference type="Gene3D" id="3.30.559.30">
    <property type="entry name" value="Nonribosomal peptide synthetase, condensation domain"/>
    <property type="match status" value="1"/>
</dbReference>